<evidence type="ECO:0000313" key="1">
    <source>
        <dbReference type="EMBL" id="CDN54774.1"/>
    </source>
</evidence>
<sequence length="294" mass="34249">MAKHPELFSNLGEQRSPLKMRRDAEHKVWTENKAQLIARYLRYFVFITKHGAYIDGFAAPKDPDNPDSWAAKLVVESEPKFLRQFFWCELEVDRAKYLTDLQSQQPPSKPARKYQVLIGDFNQSIDGILSSGIITDKTATFCLVDQYMCECEWATLQKLARHKGPGHNKIEIFYFLGVGWLARGLSGFTRNTDIPEKWWGRKDWTKLQKLGATPLQMAFEDRFKNELGYRNVYSFPIYEHEGQSGKHMFTMIHASDHDEAPRLMQRAYRNVMKPLEPEEQLEMELAHQLDNGAR</sequence>
<proteinExistence type="predicted"/>
<dbReference type="NCBIfam" id="TIGR04474">
    <property type="entry name" value="tcm_partner"/>
    <property type="match status" value="1"/>
</dbReference>
<accession>A0A068T9G8</accession>
<dbReference type="EMBL" id="HG938355">
    <property type="protein sequence ID" value="CDN54774.1"/>
    <property type="molecule type" value="Genomic_DNA"/>
</dbReference>
<dbReference type="KEGG" id="ngl:RG1141_CH24360"/>
<protein>
    <recommendedName>
        <fullName evidence="3">Three-Cys-motif partner protein TcmP</fullName>
    </recommendedName>
</protein>
<dbReference type="Proteomes" id="UP000028186">
    <property type="component" value="Chromosome I"/>
</dbReference>
<evidence type="ECO:0000313" key="2">
    <source>
        <dbReference type="Proteomes" id="UP000028186"/>
    </source>
</evidence>
<organism evidence="1 2">
    <name type="scientific">Neorhizobium galegae bv. officinalis bv. officinalis str. HAMBI 1141</name>
    <dbReference type="NCBI Taxonomy" id="1028801"/>
    <lineage>
        <taxon>Bacteria</taxon>
        <taxon>Pseudomonadati</taxon>
        <taxon>Pseudomonadota</taxon>
        <taxon>Alphaproteobacteria</taxon>
        <taxon>Hyphomicrobiales</taxon>
        <taxon>Rhizobiaceae</taxon>
        <taxon>Rhizobium/Agrobacterium group</taxon>
        <taxon>Neorhizobium</taxon>
    </lineage>
</organism>
<reference evidence="2" key="1">
    <citation type="journal article" date="2014" name="BMC Genomics">
        <title>Genome sequencing of two Neorhizobium galegae strains reveals a noeT gene responsible for the unusual acetylation of the nodulation factors.</title>
        <authorList>
            <person name="Osterman J."/>
            <person name="Marsh J."/>
            <person name="Laine P.K."/>
            <person name="Zeng Z."/>
            <person name="Alatalo E."/>
            <person name="Sullivan J.T."/>
            <person name="Young J.P."/>
            <person name="Thomas-Oates J."/>
            <person name="Paulin L."/>
            <person name="Lindstrom K."/>
        </authorList>
    </citation>
    <scope>NUCLEOTIDE SEQUENCE [LARGE SCALE GENOMIC DNA]</scope>
    <source>
        <strain evidence="2">HAMBI 1141</strain>
    </source>
</reference>
<dbReference type="AlphaFoldDB" id="A0A068T9G8"/>
<dbReference type="InterPro" id="IPR031009">
    <property type="entry name" value="Tcm_partner"/>
</dbReference>
<name>A0A068T9G8_NEOGA</name>
<dbReference type="RefSeq" id="WP_051899767.1">
    <property type="nucleotide sequence ID" value="NZ_HG938355.1"/>
</dbReference>
<gene>
    <name evidence="1" type="ORF">RG1141_CH24360</name>
</gene>
<dbReference type="HOGENOM" id="CLU_914245_0_0_5"/>
<evidence type="ECO:0008006" key="3">
    <source>
        <dbReference type="Google" id="ProtNLM"/>
    </source>
</evidence>
<dbReference type="eggNOG" id="ENOG502Z8JQ">
    <property type="taxonomic scope" value="Bacteria"/>
</dbReference>